<name>A0A929KYD3_9SPHI</name>
<dbReference type="EMBL" id="JADFFL010000004">
    <property type="protein sequence ID" value="MBE9662800.1"/>
    <property type="molecule type" value="Genomic_DNA"/>
</dbReference>
<keyword evidence="3" id="KW-1185">Reference proteome</keyword>
<accession>A0A929KYD3</accession>
<keyword evidence="1" id="KW-0732">Signal</keyword>
<protein>
    <recommendedName>
        <fullName evidence="4">DUF1579 domain-containing protein</fullName>
    </recommendedName>
</protein>
<evidence type="ECO:0000313" key="2">
    <source>
        <dbReference type="EMBL" id="MBE9662800.1"/>
    </source>
</evidence>
<dbReference type="AlphaFoldDB" id="A0A929KYD3"/>
<proteinExistence type="predicted"/>
<evidence type="ECO:0000256" key="1">
    <source>
        <dbReference type="SAM" id="SignalP"/>
    </source>
</evidence>
<gene>
    <name evidence="2" type="ORF">IRJ16_12975</name>
</gene>
<evidence type="ECO:0000313" key="3">
    <source>
        <dbReference type="Proteomes" id="UP000622475"/>
    </source>
</evidence>
<sequence length="168" mass="18932">MKKLITTLLTFCLITGIAIAQPKEADKAAKAEVSKLSFITGNWAGQGWMMTQAGKSTFEQTEKVRFKLDSTALLIEGLGKTSGKVIHNALAVVNLNKAGGYNFRSFLATGQEGAFKGELIGNKFYWYPNETIRYIIELNDKKQWYEVGEMKRGDQWTKFFEMTLDKVK</sequence>
<feature type="signal peptide" evidence="1">
    <location>
        <begin position="1"/>
        <end position="20"/>
    </location>
</feature>
<reference evidence="2" key="1">
    <citation type="submission" date="2020-10" db="EMBL/GenBank/DDBJ databases">
        <title>Mucilaginibacter mali sp. nov., isolated from rhizosphere soil of apple orchard.</title>
        <authorList>
            <person name="Lee J.-S."/>
            <person name="Kim H.S."/>
            <person name="Kim J.-S."/>
        </authorList>
    </citation>
    <scope>NUCLEOTIDE SEQUENCE</scope>
    <source>
        <strain evidence="2">KCTC 22746</strain>
    </source>
</reference>
<organism evidence="2 3">
    <name type="scientific">Mucilaginibacter myungsuensis</name>
    <dbReference type="NCBI Taxonomy" id="649104"/>
    <lineage>
        <taxon>Bacteria</taxon>
        <taxon>Pseudomonadati</taxon>
        <taxon>Bacteroidota</taxon>
        <taxon>Sphingobacteriia</taxon>
        <taxon>Sphingobacteriales</taxon>
        <taxon>Sphingobacteriaceae</taxon>
        <taxon>Mucilaginibacter</taxon>
    </lineage>
</organism>
<comment type="caution">
    <text evidence="2">The sequence shown here is derived from an EMBL/GenBank/DDBJ whole genome shotgun (WGS) entry which is preliminary data.</text>
</comment>
<evidence type="ECO:0008006" key="4">
    <source>
        <dbReference type="Google" id="ProtNLM"/>
    </source>
</evidence>
<dbReference type="RefSeq" id="WP_194112023.1">
    <property type="nucleotide sequence ID" value="NZ_JADFFL010000004.1"/>
</dbReference>
<dbReference type="Proteomes" id="UP000622475">
    <property type="component" value="Unassembled WGS sequence"/>
</dbReference>
<feature type="chain" id="PRO_5037185918" description="DUF1579 domain-containing protein" evidence="1">
    <location>
        <begin position="21"/>
        <end position="168"/>
    </location>
</feature>